<dbReference type="EMBL" id="JANEYF010004910">
    <property type="protein sequence ID" value="KAJ8929690.1"/>
    <property type="molecule type" value="Genomic_DNA"/>
</dbReference>
<reference evidence="1" key="1">
    <citation type="journal article" date="2023" name="Insect Mol. Biol.">
        <title>Genome sequencing provides insights into the evolution of gene families encoding plant cell wall-degrading enzymes in longhorned beetles.</title>
        <authorList>
            <person name="Shin N.R."/>
            <person name="Okamura Y."/>
            <person name="Kirsch R."/>
            <person name="Pauchet Y."/>
        </authorList>
    </citation>
    <scope>NUCLEOTIDE SEQUENCE</scope>
    <source>
        <strain evidence="1">RBIC_L_NR</strain>
    </source>
</reference>
<gene>
    <name evidence="1" type="ORF">NQ314_017584</name>
</gene>
<comment type="caution">
    <text evidence="1">The sequence shown here is derived from an EMBL/GenBank/DDBJ whole genome shotgun (WGS) entry which is preliminary data.</text>
</comment>
<keyword evidence="2" id="KW-1185">Reference proteome</keyword>
<sequence length="106" mass="11702">MNKPDSEMSFASDILSQDEQALILHDIGDMADVNVMANIFNETTTDMNPPDNEVMEVQISKPAITECLFNNPKQLSPTGETSCTPKASQVTRSSRLIKAPIKFMIL</sequence>
<evidence type="ECO:0000313" key="1">
    <source>
        <dbReference type="EMBL" id="KAJ8929690.1"/>
    </source>
</evidence>
<organism evidence="1 2">
    <name type="scientific">Rhamnusium bicolor</name>
    <dbReference type="NCBI Taxonomy" id="1586634"/>
    <lineage>
        <taxon>Eukaryota</taxon>
        <taxon>Metazoa</taxon>
        <taxon>Ecdysozoa</taxon>
        <taxon>Arthropoda</taxon>
        <taxon>Hexapoda</taxon>
        <taxon>Insecta</taxon>
        <taxon>Pterygota</taxon>
        <taxon>Neoptera</taxon>
        <taxon>Endopterygota</taxon>
        <taxon>Coleoptera</taxon>
        <taxon>Polyphaga</taxon>
        <taxon>Cucujiformia</taxon>
        <taxon>Chrysomeloidea</taxon>
        <taxon>Cerambycidae</taxon>
        <taxon>Lepturinae</taxon>
        <taxon>Rhagiini</taxon>
        <taxon>Rhamnusium</taxon>
    </lineage>
</organism>
<dbReference type="Proteomes" id="UP001162156">
    <property type="component" value="Unassembled WGS sequence"/>
</dbReference>
<name>A0AAV8WUE5_9CUCU</name>
<protein>
    <submittedName>
        <fullName evidence="1">Uncharacterized protein</fullName>
    </submittedName>
</protein>
<proteinExistence type="predicted"/>
<evidence type="ECO:0000313" key="2">
    <source>
        <dbReference type="Proteomes" id="UP001162156"/>
    </source>
</evidence>
<dbReference type="AlphaFoldDB" id="A0AAV8WUE5"/>
<accession>A0AAV8WUE5</accession>